<evidence type="ECO:0000313" key="1">
    <source>
        <dbReference type="EMBL" id="OMP06684.1"/>
    </source>
</evidence>
<feature type="non-terminal residue" evidence="1">
    <location>
        <position position="1"/>
    </location>
</feature>
<reference evidence="2" key="1">
    <citation type="submission" date="2013-09" db="EMBL/GenBank/DDBJ databases">
        <title>Corchorus olitorius genome sequencing.</title>
        <authorList>
            <person name="Alam M."/>
            <person name="Haque M.S."/>
            <person name="Islam M.S."/>
            <person name="Emdad E.M."/>
            <person name="Islam M.M."/>
            <person name="Ahmed B."/>
            <person name="Halim A."/>
            <person name="Hossen Q.M.M."/>
            <person name="Hossain M.Z."/>
            <person name="Ahmed R."/>
            <person name="Khan M.M."/>
            <person name="Islam R."/>
            <person name="Rashid M.M."/>
            <person name="Khan S.A."/>
            <person name="Rahman M.S."/>
            <person name="Alam M."/>
            <person name="Yahiya A.S."/>
            <person name="Khan M.S."/>
            <person name="Azam M.S."/>
            <person name="Haque T."/>
            <person name="Lashkar M.Z.H."/>
            <person name="Akhand A.I."/>
            <person name="Morshed G."/>
            <person name="Roy S."/>
            <person name="Uddin K.S."/>
            <person name="Rabeya T."/>
            <person name="Hossain A.S."/>
            <person name="Chowdhury A."/>
            <person name="Snigdha A.R."/>
            <person name="Mortoza M.S."/>
            <person name="Matin S.A."/>
            <person name="Hoque S.M.E."/>
            <person name="Islam M.K."/>
            <person name="Roy D.K."/>
            <person name="Haider R."/>
            <person name="Moosa M.M."/>
            <person name="Elias S.M."/>
            <person name="Hasan A.M."/>
            <person name="Jahan S."/>
            <person name="Shafiuddin M."/>
            <person name="Mahmood N."/>
            <person name="Shommy N.S."/>
        </authorList>
    </citation>
    <scope>NUCLEOTIDE SEQUENCE [LARGE SCALE GENOMIC DNA]</scope>
    <source>
        <strain evidence="2">cv. O-4</strain>
    </source>
</reference>
<comment type="caution">
    <text evidence="1">The sequence shown here is derived from an EMBL/GenBank/DDBJ whole genome shotgun (WGS) entry which is preliminary data.</text>
</comment>
<sequence>KAVVSEVLGVHMAVVDEDEAEELQIALVTEMTWVLEVEIEKTVILLGGTADGHRRNNLCRERCLLLSTVAEAVMKTLVAEVV</sequence>
<dbReference type="AlphaFoldDB" id="A0A1R3KI11"/>
<name>A0A1R3KI11_9ROSI</name>
<protein>
    <submittedName>
        <fullName evidence="1">Phosphomannomutase-like protein</fullName>
    </submittedName>
</protein>
<organism evidence="1 2">
    <name type="scientific">Corchorus olitorius</name>
    <dbReference type="NCBI Taxonomy" id="93759"/>
    <lineage>
        <taxon>Eukaryota</taxon>
        <taxon>Viridiplantae</taxon>
        <taxon>Streptophyta</taxon>
        <taxon>Embryophyta</taxon>
        <taxon>Tracheophyta</taxon>
        <taxon>Spermatophyta</taxon>
        <taxon>Magnoliopsida</taxon>
        <taxon>eudicotyledons</taxon>
        <taxon>Gunneridae</taxon>
        <taxon>Pentapetalae</taxon>
        <taxon>rosids</taxon>
        <taxon>malvids</taxon>
        <taxon>Malvales</taxon>
        <taxon>Malvaceae</taxon>
        <taxon>Grewioideae</taxon>
        <taxon>Apeibeae</taxon>
        <taxon>Corchorus</taxon>
    </lineage>
</organism>
<gene>
    <name evidence="1" type="ORF">COLO4_07976</name>
</gene>
<accession>A0A1R3KI11</accession>
<dbReference type="Proteomes" id="UP000187203">
    <property type="component" value="Unassembled WGS sequence"/>
</dbReference>
<dbReference type="EMBL" id="AWUE01013538">
    <property type="protein sequence ID" value="OMP06684.1"/>
    <property type="molecule type" value="Genomic_DNA"/>
</dbReference>
<evidence type="ECO:0000313" key="2">
    <source>
        <dbReference type="Proteomes" id="UP000187203"/>
    </source>
</evidence>
<keyword evidence="2" id="KW-1185">Reference proteome</keyword>
<proteinExistence type="predicted"/>